<dbReference type="GO" id="GO:0005737">
    <property type="term" value="C:cytoplasm"/>
    <property type="evidence" value="ECO:0007669"/>
    <property type="project" value="TreeGrafter"/>
</dbReference>
<dbReference type="GO" id="GO:0004029">
    <property type="term" value="F:aldehyde dehydrogenase (NAD+) activity"/>
    <property type="evidence" value="ECO:0007669"/>
    <property type="project" value="TreeGrafter"/>
</dbReference>
<evidence type="ECO:0000259" key="2">
    <source>
        <dbReference type="Pfam" id="PF01370"/>
    </source>
</evidence>
<protein>
    <submittedName>
        <fullName evidence="3">Aurachin B dehydrogenase</fullName>
        <ecNumber evidence="3">1.1.1.394</ecNumber>
    </submittedName>
</protein>
<dbReference type="PANTHER" id="PTHR48079">
    <property type="entry name" value="PROTEIN YEEZ"/>
    <property type="match status" value="1"/>
</dbReference>
<dbReference type="Pfam" id="PF01370">
    <property type="entry name" value="Epimerase"/>
    <property type="match status" value="1"/>
</dbReference>
<evidence type="ECO:0000256" key="1">
    <source>
        <dbReference type="SAM" id="MobiDB-lite"/>
    </source>
</evidence>
<dbReference type="InterPro" id="IPR001509">
    <property type="entry name" value="Epimerase_deHydtase"/>
</dbReference>
<dbReference type="EMBL" id="WEGJ01000086">
    <property type="protein sequence ID" value="MQY16906.1"/>
    <property type="molecule type" value="Genomic_DNA"/>
</dbReference>
<reference evidence="3 4" key="1">
    <citation type="submission" date="2019-10" db="EMBL/GenBank/DDBJ databases">
        <title>Streptomyces smaragdinus sp. nov. and Streptomyces fabii sp. nov., isolated from the gut of fungus growing-termite Macrotermes natalensis.</title>
        <authorList>
            <person name="Schwitalla J."/>
            <person name="Benndorf R."/>
            <person name="Martin K."/>
            <person name="De Beer W."/>
            <person name="Kaster A.-K."/>
            <person name="Vollmers J."/>
            <person name="Poulsen M."/>
            <person name="Beemelmanns C."/>
        </authorList>
    </citation>
    <scope>NUCLEOTIDE SEQUENCE [LARGE SCALE GENOMIC DNA]</scope>
    <source>
        <strain evidence="3 4">RB5</strain>
    </source>
</reference>
<dbReference type="Proteomes" id="UP000466345">
    <property type="component" value="Unassembled WGS sequence"/>
</dbReference>
<dbReference type="InterPro" id="IPR036291">
    <property type="entry name" value="NAD(P)-bd_dom_sf"/>
</dbReference>
<evidence type="ECO:0000313" key="4">
    <source>
        <dbReference type="Proteomes" id="UP000466345"/>
    </source>
</evidence>
<dbReference type="PANTHER" id="PTHR48079:SF6">
    <property type="entry name" value="NAD(P)-BINDING DOMAIN-CONTAINING PROTEIN-RELATED"/>
    <property type="match status" value="1"/>
</dbReference>
<evidence type="ECO:0000313" key="3">
    <source>
        <dbReference type="EMBL" id="MQY16906.1"/>
    </source>
</evidence>
<feature type="region of interest" description="Disordered" evidence="1">
    <location>
        <begin position="130"/>
        <end position="149"/>
    </location>
</feature>
<keyword evidence="4" id="KW-1185">Reference proteome</keyword>
<accession>A0A7K0CTU0</accession>
<organism evidence="3 4">
    <name type="scientific">Streptomyces smaragdinus</name>
    <dbReference type="NCBI Taxonomy" id="2585196"/>
    <lineage>
        <taxon>Bacteria</taxon>
        <taxon>Bacillati</taxon>
        <taxon>Actinomycetota</taxon>
        <taxon>Actinomycetes</taxon>
        <taxon>Kitasatosporales</taxon>
        <taxon>Streptomycetaceae</taxon>
        <taxon>Streptomyces</taxon>
    </lineage>
</organism>
<name>A0A7K0CTU0_9ACTN</name>
<gene>
    <name evidence="3" type="primary">auaH</name>
    <name evidence="3" type="ORF">SRB5_71090</name>
</gene>
<dbReference type="Gene3D" id="3.40.50.720">
    <property type="entry name" value="NAD(P)-binding Rossmann-like Domain"/>
    <property type="match status" value="1"/>
</dbReference>
<dbReference type="InterPro" id="IPR051783">
    <property type="entry name" value="NAD(P)-dependent_oxidoreduct"/>
</dbReference>
<comment type="caution">
    <text evidence="3">The sequence shown here is derived from an EMBL/GenBank/DDBJ whole genome shotgun (WGS) entry which is preliminary data.</text>
</comment>
<sequence length="312" mass="32779">MKVLVTGATGALGSQLVPLLVSAGHTVVGTTTGEAKAARLREAGAEPLVLDVLDAGAVRAAVERVRPEVIVHQATALSGKLDLRKFDESFARTNRLRTEGTDNLIAAAAAAGGVRRLVVQSFTGWTYERTGGPVKTEDDPFDPSPAPGSERSLAAIRHLEQAVTSAPGMEGLVLRYGGFYGPGTSVGEGGEQVDMVRKRRFPVVGDGGGVWSLIHIADAAAATAAAVDRGAPGVYNIVDDEPARVAEWLPALARALGAKPPRRVPVWVGRLAAGAFATTWMTQGRGASNAKAKRELGWKPRYASWREGFKTL</sequence>
<dbReference type="AlphaFoldDB" id="A0A7K0CTU0"/>
<dbReference type="OrthoDB" id="9787292at2"/>
<feature type="domain" description="NAD-dependent epimerase/dehydratase" evidence="2">
    <location>
        <begin position="3"/>
        <end position="237"/>
    </location>
</feature>
<proteinExistence type="predicted"/>
<keyword evidence="3" id="KW-0560">Oxidoreductase</keyword>
<dbReference type="RefSeq" id="WP_153457987.1">
    <property type="nucleotide sequence ID" value="NZ_WEGJ01000086.1"/>
</dbReference>
<dbReference type="SUPFAM" id="SSF51735">
    <property type="entry name" value="NAD(P)-binding Rossmann-fold domains"/>
    <property type="match status" value="1"/>
</dbReference>
<dbReference type="EC" id="1.1.1.394" evidence="3"/>